<keyword evidence="2" id="KW-1185">Reference proteome</keyword>
<dbReference type="Proteomes" id="UP001320706">
    <property type="component" value="Unassembled WGS sequence"/>
</dbReference>
<accession>A0ACC3S8U5</accession>
<dbReference type="EMBL" id="JAMKPW020000033">
    <property type="protein sequence ID" value="KAK8202193.1"/>
    <property type="molecule type" value="Genomic_DNA"/>
</dbReference>
<name>A0ACC3S8U5_9PEZI</name>
<evidence type="ECO:0000313" key="1">
    <source>
        <dbReference type="EMBL" id="KAK8202193.1"/>
    </source>
</evidence>
<gene>
    <name evidence="1" type="ORF">M8818_005720</name>
</gene>
<comment type="caution">
    <text evidence="1">The sequence shown here is derived from an EMBL/GenBank/DDBJ whole genome shotgun (WGS) entry which is preliminary data.</text>
</comment>
<protein>
    <submittedName>
        <fullName evidence="1">Uncharacterized protein</fullName>
    </submittedName>
</protein>
<organism evidence="1 2">
    <name type="scientific">Zalaria obscura</name>
    <dbReference type="NCBI Taxonomy" id="2024903"/>
    <lineage>
        <taxon>Eukaryota</taxon>
        <taxon>Fungi</taxon>
        <taxon>Dikarya</taxon>
        <taxon>Ascomycota</taxon>
        <taxon>Pezizomycotina</taxon>
        <taxon>Dothideomycetes</taxon>
        <taxon>Dothideomycetidae</taxon>
        <taxon>Dothideales</taxon>
        <taxon>Zalariaceae</taxon>
        <taxon>Zalaria</taxon>
    </lineage>
</organism>
<reference evidence="1" key="1">
    <citation type="submission" date="2024-02" db="EMBL/GenBank/DDBJ databases">
        <title>Metagenome Assembled Genome of Zalaria obscura JY119.</title>
        <authorList>
            <person name="Vighnesh L."/>
            <person name="Jagadeeshwari U."/>
            <person name="Venkata Ramana C."/>
            <person name="Sasikala C."/>
        </authorList>
    </citation>
    <scope>NUCLEOTIDE SEQUENCE</scope>
    <source>
        <strain evidence="1">JY119</strain>
    </source>
</reference>
<sequence length="141" mass="14882">MPVVCLMSTLRCQPLGVELGLACPSELLPIAAKLPAATANQRPDSFIALTDTLRSVISVGLKTAQTRSDQISKCERTAQGLMTSPIPSCKASNSFESESHLFGNDGVVVYLSVASSERDVPYSCTGKPSREQPSYSGKAGC</sequence>
<proteinExistence type="predicted"/>
<evidence type="ECO:0000313" key="2">
    <source>
        <dbReference type="Proteomes" id="UP001320706"/>
    </source>
</evidence>